<dbReference type="PROSITE" id="PS00211">
    <property type="entry name" value="ABC_TRANSPORTER_1"/>
    <property type="match status" value="2"/>
</dbReference>
<feature type="domain" description="ABC transporter" evidence="3">
    <location>
        <begin position="312"/>
        <end position="525"/>
    </location>
</feature>
<organism evidence="4 5">
    <name type="scientific">Agathobacter rectalis</name>
    <dbReference type="NCBI Taxonomy" id="39491"/>
    <lineage>
        <taxon>Bacteria</taxon>
        <taxon>Bacillati</taxon>
        <taxon>Bacillota</taxon>
        <taxon>Clostridia</taxon>
        <taxon>Lachnospirales</taxon>
        <taxon>Lachnospiraceae</taxon>
        <taxon>Agathobacter</taxon>
    </lineage>
</organism>
<dbReference type="FunFam" id="3.40.50.300:FF:000011">
    <property type="entry name" value="Putative ABC transporter ATP-binding component"/>
    <property type="match status" value="1"/>
</dbReference>
<dbReference type="PROSITE" id="PS50893">
    <property type="entry name" value="ABC_TRANSPORTER_2"/>
    <property type="match status" value="2"/>
</dbReference>
<dbReference type="PANTHER" id="PTHR42855:SF2">
    <property type="entry name" value="DRUG RESISTANCE ABC TRANSPORTER,ATP-BINDING PROTEIN"/>
    <property type="match status" value="1"/>
</dbReference>
<dbReference type="InterPro" id="IPR003593">
    <property type="entry name" value="AAA+_ATPase"/>
</dbReference>
<dbReference type="SUPFAM" id="SSF52540">
    <property type="entry name" value="P-loop containing nucleoside triphosphate hydrolases"/>
    <property type="match status" value="2"/>
</dbReference>
<dbReference type="PANTHER" id="PTHR42855">
    <property type="entry name" value="ABC TRANSPORTER ATP-BINDING SUBUNIT"/>
    <property type="match status" value="1"/>
</dbReference>
<dbReference type="GO" id="GO:0005524">
    <property type="term" value="F:ATP binding"/>
    <property type="evidence" value="ECO:0007669"/>
    <property type="project" value="UniProtKB-KW"/>
</dbReference>
<sequence length="675" mass="76623">MLYQIKDGTVSVGGQTILSHVDFYIKEKEKIAVVGKNGAGKTTLLRLLAGELQLDRDDRRGMSSGAHGKETACKNSLGIVTSRNITIGMLRQVDSSNQDKTIEEILLESCPDKDTFSKERFDYEMEYDRLFTGFGFEKSDKTRLFRSFSGGEQTKISLIKLLLKKPDLLLLDEPTNHLDMKTVEWLEDYLINYPKAVVIVSHDRAFLDAVATGVYELENGALHRYAGNYTQYRQQKLKNLQIQRKAYERQQAEIAHNNELIDKFKHKPKKAAFARSRKTMLARMKLIEKPVEDEAHIFTGNIEPQFPGGKWVYEAKELKIGYDGRALLELSLRIRRGQKIAVIGDNGIGKSTFLKTVAGLIPPIKGTSQLGSNLLVGYFDQQSALIDSDKTVRDHFHELFPALLEKDLRKTLGMYLFGGANASKRISSLSGGEKSRLVLAELLTGRPNLMILDEPTNHMDIPAKETLESAFKAYTGTMLFVSHDRYFIKQVADAILVFEKDKVMYYPFGYDHYISRLKASQDGNLPALMQAKDAAMVEALAAVPKRERHETRQLSTDEAYLEWKLALAAEPVAKAAEEAEKVYEELCEAESTLKAEMLRSCDLSDFCEKILCGVEDKSCDIFNEKLNKNIINEDTTKENVDKLRLQYEKVADSWTNECTKWYDIYLDEMYPESDF</sequence>
<evidence type="ECO:0000259" key="3">
    <source>
        <dbReference type="PROSITE" id="PS50893"/>
    </source>
</evidence>
<dbReference type="InterPro" id="IPR032781">
    <property type="entry name" value="ABC_tran_Xtn"/>
</dbReference>
<dbReference type="InterPro" id="IPR027417">
    <property type="entry name" value="P-loop_NTPase"/>
</dbReference>
<evidence type="ECO:0000256" key="2">
    <source>
        <dbReference type="ARBA" id="ARBA00022840"/>
    </source>
</evidence>
<dbReference type="Pfam" id="PF12848">
    <property type="entry name" value="ABC_tran_Xtn"/>
    <property type="match status" value="1"/>
</dbReference>
<accession>A0A5S4VID3</accession>
<comment type="caution">
    <text evidence="4">The sequence shown here is derived from an EMBL/GenBank/DDBJ whole genome shotgun (WGS) entry which is preliminary data.</text>
</comment>
<dbReference type="SMART" id="SM00382">
    <property type="entry name" value="AAA"/>
    <property type="match status" value="2"/>
</dbReference>
<evidence type="ECO:0000256" key="1">
    <source>
        <dbReference type="ARBA" id="ARBA00022741"/>
    </source>
</evidence>
<dbReference type="Pfam" id="PF00005">
    <property type="entry name" value="ABC_tran"/>
    <property type="match status" value="2"/>
</dbReference>
<dbReference type="InterPro" id="IPR017871">
    <property type="entry name" value="ABC_transporter-like_CS"/>
</dbReference>
<dbReference type="EMBL" id="VSTF01000009">
    <property type="protein sequence ID" value="TYL58915.1"/>
    <property type="molecule type" value="Genomic_DNA"/>
</dbReference>
<dbReference type="AlphaFoldDB" id="A0A5S4VID3"/>
<name>A0A5S4VID3_9FIRM</name>
<reference evidence="4 5" key="1">
    <citation type="submission" date="2019-08" db="EMBL/GenBank/DDBJ databases">
        <authorList>
            <person name="Duncan S."/>
            <person name="Walker A."/>
        </authorList>
    </citation>
    <scope>NUCLEOTIDE SEQUENCE [LARGE SCALE GENOMIC DNA]</scope>
    <source>
        <strain evidence="4 5">T3WBe13</strain>
    </source>
</reference>
<feature type="domain" description="ABC transporter" evidence="3">
    <location>
        <begin position="3"/>
        <end position="244"/>
    </location>
</feature>
<dbReference type="RefSeq" id="WP_148872743.1">
    <property type="nucleotide sequence ID" value="NZ_VSTF01000009.1"/>
</dbReference>
<dbReference type="GO" id="GO:0016887">
    <property type="term" value="F:ATP hydrolysis activity"/>
    <property type="evidence" value="ECO:0007669"/>
    <property type="project" value="InterPro"/>
</dbReference>
<keyword evidence="2 4" id="KW-0067">ATP-binding</keyword>
<dbReference type="Proteomes" id="UP000324327">
    <property type="component" value="Unassembled WGS sequence"/>
</dbReference>
<dbReference type="InterPro" id="IPR051309">
    <property type="entry name" value="ABCF_ATPase"/>
</dbReference>
<evidence type="ECO:0000313" key="5">
    <source>
        <dbReference type="Proteomes" id="UP000324327"/>
    </source>
</evidence>
<reference evidence="4 5" key="2">
    <citation type="submission" date="2019-09" db="EMBL/GenBank/DDBJ databases">
        <title>Strain-level analysis of Eubacterium rectale using genomes from metagenomes.</title>
        <authorList>
            <person name="Karcher N."/>
            <person name="Segata N."/>
        </authorList>
    </citation>
    <scope>NUCLEOTIDE SEQUENCE [LARGE SCALE GENOMIC DNA]</scope>
    <source>
        <strain evidence="4 5">T3WBe13</strain>
    </source>
</reference>
<keyword evidence="1" id="KW-0547">Nucleotide-binding</keyword>
<dbReference type="CDD" id="cd03221">
    <property type="entry name" value="ABCF_EF-3"/>
    <property type="match status" value="2"/>
</dbReference>
<gene>
    <name evidence="4" type="ORF">FYL31_09490</name>
</gene>
<proteinExistence type="predicted"/>
<evidence type="ECO:0000313" key="4">
    <source>
        <dbReference type="EMBL" id="TYL58915.1"/>
    </source>
</evidence>
<dbReference type="Gene3D" id="3.40.50.300">
    <property type="entry name" value="P-loop containing nucleotide triphosphate hydrolases"/>
    <property type="match status" value="2"/>
</dbReference>
<dbReference type="InterPro" id="IPR003439">
    <property type="entry name" value="ABC_transporter-like_ATP-bd"/>
</dbReference>
<protein>
    <submittedName>
        <fullName evidence="4">ABC-F family ATP-binding cassette domain-containing protein</fullName>
    </submittedName>
</protein>